<dbReference type="PANTHER" id="PTHR44846">
    <property type="entry name" value="MANNOSYL-D-GLYCERATE TRANSPORT/METABOLISM SYSTEM REPRESSOR MNGR-RELATED"/>
    <property type="match status" value="1"/>
</dbReference>
<reference evidence="6" key="1">
    <citation type="submission" date="2020-10" db="EMBL/GenBank/DDBJ databases">
        <title>Sequencing the genomes of 1000 actinobacteria strains.</title>
        <authorList>
            <person name="Klenk H.-P."/>
        </authorList>
    </citation>
    <scope>NUCLEOTIDE SEQUENCE</scope>
    <source>
        <strain evidence="6">DSM 45354</strain>
    </source>
</reference>
<dbReference type="Gene3D" id="1.10.10.10">
    <property type="entry name" value="Winged helix-like DNA-binding domain superfamily/Winged helix DNA-binding domain"/>
    <property type="match status" value="1"/>
</dbReference>
<dbReference type="PROSITE" id="PS50949">
    <property type="entry name" value="HTH_GNTR"/>
    <property type="match status" value="1"/>
</dbReference>
<keyword evidence="2" id="KW-0238">DNA-binding</keyword>
<gene>
    <name evidence="6" type="ORF">HEB94_010019</name>
</gene>
<proteinExistence type="predicted"/>
<dbReference type="InterPro" id="IPR011663">
    <property type="entry name" value="UTRA"/>
</dbReference>
<dbReference type="PANTHER" id="PTHR44846:SF17">
    <property type="entry name" value="GNTR-FAMILY TRANSCRIPTIONAL REGULATOR"/>
    <property type="match status" value="1"/>
</dbReference>
<keyword evidence="7" id="KW-1185">Reference proteome</keyword>
<evidence type="ECO:0000256" key="1">
    <source>
        <dbReference type="ARBA" id="ARBA00023015"/>
    </source>
</evidence>
<dbReference type="SMART" id="SM00345">
    <property type="entry name" value="HTH_GNTR"/>
    <property type="match status" value="1"/>
</dbReference>
<evidence type="ECO:0000256" key="4">
    <source>
        <dbReference type="SAM" id="MobiDB-lite"/>
    </source>
</evidence>
<dbReference type="GO" id="GO:0003700">
    <property type="term" value="F:DNA-binding transcription factor activity"/>
    <property type="evidence" value="ECO:0007669"/>
    <property type="project" value="InterPro"/>
</dbReference>
<evidence type="ECO:0000313" key="6">
    <source>
        <dbReference type="EMBL" id="MBE1613171.1"/>
    </source>
</evidence>
<dbReference type="Proteomes" id="UP000638648">
    <property type="component" value="Unassembled WGS sequence"/>
</dbReference>
<keyword evidence="3" id="KW-0804">Transcription</keyword>
<sequence length="262" mass="28134">MRVRRSPTDATPDDACRRSGSQSGRRQSAVRRVRDILRAEIGGARSGSVLHSESQLVAEYGVSRGVIREVLALLRAEGLIERLQGAGTIVVAPQRSGLGIDVAQGLPDGLESGPARVCWEVLDLGRIPAPPLVAAQLQLARPGEAVVVEHRTSLDGRPVAVRSLWLPLDLGEPLLRPAARLTISIYDLLEQELGCEVGVSELKLQATTADPVTAPVLGVPPGAPLLLMERLVRGIDGRPIQYSFGRIRADRIVLTTQASRRD</sequence>
<dbReference type="SUPFAM" id="SSF46785">
    <property type="entry name" value="Winged helix' DNA-binding domain"/>
    <property type="match status" value="1"/>
</dbReference>
<dbReference type="SUPFAM" id="SSF64288">
    <property type="entry name" value="Chorismate lyase-like"/>
    <property type="match status" value="1"/>
</dbReference>
<evidence type="ECO:0000259" key="5">
    <source>
        <dbReference type="PROSITE" id="PS50949"/>
    </source>
</evidence>
<dbReference type="Gene3D" id="3.40.1410.10">
    <property type="entry name" value="Chorismate lyase-like"/>
    <property type="match status" value="1"/>
</dbReference>
<comment type="caution">
    <text evidence="6">The sequence shown here is derived from an EMBL/GenBank/DDBJ whole genome shotgun (WGS) entry which is preliminary data.</text>
</comment>
<evidence type="ECO:0000256" key="2">
    <source>
        <dbReference type="ARBA" id="ARBA00023125"/>
    </source>
</evidence>
<dbReference type="PRINTS" id="PR00035">
    <property type="entry name" value="HTHGNTR"/>
</dbReference>
<dbReference type="EMBL" id="JADBEM010000001">
    <property type="protein sequence ID" value="MBE1613171.1"/>
    <property type="molecule type" value="Genomic_DNA"/>
</dbReference>
<dbReference type="GO" id="GO:0045892">
    <property type="term" value="P:negative regulation of DNA-templated transcription"/>
    <property type="evidence" value="ECO:0007669"/>
    <property type="project" value="TreeGrafter"/>
</dbReference>
<dbReference type="InterPro" id="IPR050679">
    <property type="entry name" value="Bact_HTH_transcr_reg"/>
</dbReference>
<dbReference type="Pfam" id="PF00392">
    <property type="entry name" value="GntR"/>
    <property type="match status" value="1"/>
</dbReference>
<dbReference type="SMART" id="SM00866">
    <property type="entry name" value="UTRA"/>
    <property type="match status" value="1"/>
</dbReference>
<name>A0A927RQK0_9ACTN</name>
<dbReference type="Pfam" id="PF07702">
    <property type="entry name" value="UTRA"/>
    <property type="match status" value="1"/>
</dbReference>
<dbReference type="GO" id="GO:0003677">
    <property type="term" value="F:DNA binding"/>
    <property type="evidence" value="ECO:0007669"/>
    <property type="project" value="UniProtKB-KW"/>
</dbReference>
<feature type="region of interest" description="Disordered" evidence="4">
    <location>
        <begin position="1"/>
        <end position="26"/>
    </location>
</feature>
<dbReference type="InterPro" id="IPR000524">
    <property type="entry name" value="Tscrpt_reg_HTH_GntR"/>
</dbReference>
<dbReference type="InterPro" id="IPR028978">
    <property type="entry name" value="Chorismate_lyase_/UTRA_dom_sf"/>
</dbReference>
<evidence type="ECO:0000256" key="3">
    <source>
        <dbReference type="ARBA" id="ARBA00023163"/>
    </source>
</evidence>
<dbReference type="CDD" id="cd07377">
    <property type="entry name" value="WHTH_GntR"/>
    <property type="match status" value="1"/>
</dbReference>
<accession>A0A927RQK0</accession>
<dbReference type="RefSeq" id="WP_192756083.1">
    <property type="nucleotide sequence ID" value="NZ_BAABJL010000082.1"/>
</dbReference>
<protein>
    <submittedName>
        <fullName evidence="6">GntR family transcriptional regulator</fullName>
    </submittedName>
</protein>
<keyword evidence="1" id="KW-0805">Transcription regulation</keyword>
<dbReference type="AlphaFoldDB" id="A0A927RQK0"/>
<feature type="domain" description="HTH gntR-type" evidence="5">
    <location>
        <begin position="23"/>
        <end position="93"/>
    </location>
</feature>
<dbReference type="InterPro" id="IPR036390">
    <property type="entry name" value="WH_DNA-bd_sf"/>
</dbReference>
<organism evidence="6 7">
    <name type="scientific">Actinopolymorpha pittospori</name>
    <dbReference type="NCBI Taxonomy" id="648752"/>
    <lineage>
        <taxon>Bacteria</taxon>
        <taxon>Bacillati</taxon>
        <taxon>Actinomycetota</taxon>
        <taxon>Actinomycetes</taxon>
        <taxon>Propionibacteriales</taxon>
        <taxon>Actinopolymorphaceae</taxon>
        <taxon>Actinopolymorpha</taxon>
    </lineage>
</organism>
<dbReference type="InterPro" id="IPR036388">
    <property type="entry name" value="WH-like_DNA-bd_sf"/>
</dbReference>
<evidence type="ECO:0000313" key="7">
    <source>
        <dbReference type="Proteomes" id="UP000638648"/>
    </source>
</evidence>